<feature type="signal peptide" evidence="4">
    <location>
        <begin position="1"/>
        <end position="24"/>
    </location>
</feature>
<dbReference type="InterPro" id="IPR008929">
    <property type="entry name" value="Chondroitin_lyas"/>
</dbReference>
<accession>A0ABW9VM91</accession>
<dbReference type="Gene3D" id="2.60.220.10">
    <property type="entry name" value="Polysaccharide lyase family 8-like, C-terminal"/>
    <property type="match status" value="1"/>
</dbReference>
<comment type="caution">
    <text evidence="8">The sequence shown here is derived from an EMBL/GenBank/DDBJ whole genome shotgun (WGS) entry which is preliminary data.</text>
</comment>
<dbReference type="Gene3D" id="2.70.98.10">
    <property type="match status" value="1"/>
</dbReference>
<evidence type="ECO:0000256" key="3">
    <source>
        <dbReference type="ARBA" id="ARBA00023239"/>
    </source>
</evidence>
<comment type="similarity">
    <text evidence="1">Belongs to the polysaccharide lyase 8 family.</text>
</comment>
<evidence type="ECO:0000259" key="6">
    <source>
        <dbReference type="Pfam" id="PF02884"/>
    </source>
</evidence>
<dbReference type="Gene3D" id="1.50.10.100">
    <property type="entry name" value="Chondroitin AC/alginate lyase"/>
    <property type="match status" value="1"/>
</dbReference>
<dbReference type="InterPro" id="IPR011013">
    <property type="entry name" value="Gal_mutarotase_sf_dom"/>
</dbReference>
<evidence type="ECO:0000259" key="5">
    <source>
        <dbReference type="Pfam" id="PF02278"/>
    </source>
</evidence>
<dbReference type="Proteomes" id="UP000478090">
    <property type="component" value="Unassembled WGS sequence"/>
</dbReference>
<organism evidence="8 9">
    <name type="scientific">Duganella qianjiadongensis</name>
    <dbReference type="NCBI Taxonomy" id="2692176"/>
    <lineage>
        <taxon>Bacteria</taxon>
        <taxon>Pseudomonadati</taxon>
        <taxon>Pseudomonadota</taxon>
        <taxon>Betaproteobacteria</taxon>
        <taxon>Burkholderiales</taxon>
        <taxon>Oxalobacteraceae</taxon>
        <taxon>Telluria group</taxon>
        <taxon>Duganella</taxon>
    </lineage>
</organism>
<dbReference type="EMBL" id="WWCM01000009">
    <property type="protein sequence ID" value="MYM40557.1"/>
    <property type="molecule type" value="Genomic_DNA"/>
</dbReference>
<keyword evidence="9" id="KW-1185">Reference proteome</keyword>
<dbReference type="SUPFAM" id="SSF74650">
    <property type="entry name" value="Galactose mutarotase-like"/>
    <property type="match status" value="1"/>
</dbReference>
<keyword evidence="3 8" id="KW-0456">Lyase</keyword>
<proteinExistence type="inferred from homology"/>
<evidence type="ECO:0000256" key="2">
    <source>
        <dbReference type="ARBA" id="ARBA00022729"/>
    </source>
</evidence>
<keyword evidence="2 4" id="KW-0732">Signal</keyword>
<name>A0ABW9VM91_9BURK</name>
<dbReference type="Pfam" id="PF08124">
    <property type="entry name" value="Lyase_8_N"/>
    <property type="match status" value="1"/>
</dbReference>
<dbReference type="InterPro" id="IPR004103">
    <property type="entry name" value="Lyase_8_C"/>
</dbReference>
<dbReference type="SUPFAM" id="SSF49863">
    <property type="entry name" value="Hyaluronate lyase-like, C-terminal domain"/>
    <property type="match status" value="1"/>
</dbReference>
<dbReference type="PANTHER" id="PTHR38481:SF1">
    <property type="entry name" value="HYALURONATE LYASE"/>
    <property type="match status" value="1"/>
</dbReference>
<dbReference type="SUPFAM" id="SSF48230">
    <property type="entry name" value="Chondroitin AC/alginate lyase"/>
    <property type="match status" value="1"/>
</dbReference>
<feature type="chain" id="PRO_5045421109" evidence="4">
    <location>
        <begin position="25"/>
        <end position="820"/>
    </location>
</feature>
<evidence type="ECO:0000256" key="1">
    <source>
        <dbReference type="ARBA" id="ARBA00006699"/>
    </source>
</evidence>
<dbReference type="InterPro" id="IPR012970">
    <property type="entry name" value="Lyase_8_alpha_N"/>
</dbReference>
<dbReference type="InterPro" id="IPR003159">
    <property type="entry name" value="Lyase_8_central_dom"/>
</dbReference>
<dbReference type="CDD" id="cd01083">
    <property type="entry name" value="GAG_Lyase"/>
    <property type="match status" value="1"/>
</dbReference>
<dbReference type="InterPro" id="IPR014718">
    <property type="entry name" value="GH-type_carb-bd"/>
</dbReference>
<dbReference type="PANTHER" id="PTHR38481">
    <property type="entry name" value="HYALURONATE LYASE"/>
    <property type="match status" value="1"/>
</dbReference>
<reference evidence="8 9" key="1">
    <citation type="submission" date="2019-12" db="EMBL/GenBank/DDBJ databases">
        <title>Novel species isolated from a subtropical stream in China.</title>
        <authorList>
            <person name="Lu H."/>
        </authorList>
    </citation>
    <scope>NUCLEOTIDE SEQUENCE [LARGE SCALE GENOMIC DNA]</scope>
    <source>
        <strain evidence="8 9">CY13W</strain>
    </source>
</reference>
<feature type="domain" description="Polysaccharide lyase 8 N-terminal alpha-helical" evidence="7">
    <location>
        <begin position="78"/>
        <end position="361"/>
    </location>
</feature>
<gene>
    <name evidence="8" type="ORF">GTP27_14605</name>
</gene>
<dbReference type="RefSeq" id="WP_161039897.1">
    <property type="nucleotide sequence ID" value="NZ_WWCM01000009.1"/>
</dbReference>
<dbReference type="InterPro" id="IPR011071">
    <property type="entry name" value="Lyase_8-like_C"/>
</dbReference>
<sequence>MAKIKQTWLAVALCALGWQTAAQADVYDDMRLRWQNRTGSVAALPPDDPDLLMQQAAQADAPDHYVTLKSSAGMGLPAGQLWSDLPLDKVSANLTSTVERLQSIADAYADPRSPYYHQAEVMQRLQAGLDAFIAARYTATATAFDNWWDWQIGTPQGLNKLMLSTYAALTPARIAAVCAAIDRYVPDPTRRTAANGSVTTLPETGANLLDKAFVVVMRGIVGKNGDKIRAGRDAIPAALPEVSSGDGFYADGSFIQHTYVPYIGGYGSVLINDIARLYYVLAGSSWPIDGTPLYNNPYHWAINSYAPFIYNGALMDNQRGRSISRWAATDHVAGRSTIMALAELTQSLSAADARELKSLIKGWVQRDSSFGSSYFTPVAGNGNKLQTVSTLDLALVKAILNDGSIVARPEPEETRIFASADRAVQRRDGYAYAVALFSPRISAFEYGNGENLRGWWTGIGMTQLYNADLGQYGGSYWATVDPLRLAGTTTDRSGSGTPGGFKKYPNARNLVGGAELNRQFATLAMDFAMSGVTGTTLSGKKAWFLFGDRIVALGTGISSSDNVEIETIVENRRLTGAGENVLTVNDASKPVTAGWRESMAATRWAHLAGNTASGSDTGYVFPASPVVNGLRESRSGSWSQINTGGPATVQTERYLTLALSHGSNPSAASYSYIVLPNRSVAATAAFASANPVTVVENSLAASAVQDSEQGLTGVVFWADASKTVTIAGQSYLSSDKKAVVTLQQQGTDVQLAVADPTQSNTGQIRLELYRSATTLQACDPAITVLQRSPTIKLAVNVNGSAGKSFACHFSIKKPALTPLR</sequence>
<protein>
    <submittedName>
        <fullName evidence="8">Hyaluronate lyase</fullName>
    </submittedName>
</protein>
<feature type="domain" description="Polysaccharide lyase family 8 C-terminal" evidence="6">
    <location>
        <begin position="693"/>
        <end position="761"/>
    </location>
</feature>
<evidence type="ECO:0000256" key="4">
    <source>
        <dbReference type="SAM" id="SignalP"/>
    </source>
</evidence>
<dbReference type="GO" id="GO:0016829">
    <property type="term" value="F:lyase activity"/>
    <property type="evidence" value="ECO:0007669"/>
    <property type="project" value="UniProtKB-KW"/>
</dbReference>
<dbReference type="Pfam" id="PF02884">
    <property type="entry name" value="Lyase_8_C"/>
    <property type="match status" value="1"/>
</dbReference>
<dbReference type="InterPro" id="IPR038970">
    <property type="entry name" value="Lyase_8"/>
</dbReference>
<evidence type="ECO:0000259" key="7">
    <source>
        <dbReference type="Pfam" id="PF08124"/>
    </source>
</evidence>
<feature type="domain" description="Polysaccharide lyase family 8 central" evidence="5">
    <location>
        <begin position="415"/>
        <end position="678"/>
    </location>
</feature>
<evidence type="ECO:0000313" key="8">
    <source>
        <dbReference type="EMBL" id="MYM40557.1"/>
    </source>
</evidence>
<dbReference type="Pfam" id="PF02278">
    <property type="entry name" value="Lyase_8"/>
    <property type="match status" value="1"/>
</dbReference>
<evidence type="ECO:0000313" key="9">
    <source>
        <dbReference type="Proteomes" id="UP000478090"/>
    </source>
</evidence>